<dbReference type="STRING" id="1802129.A3J04_01440"/>
<dbReference type="AlphaFoldDB" id="A0A1G2H024"/>
<dbReference type="SUPFAM" id="SSF46785">
    <property type="entry name" value="Winged helix' DNA-binding domain"/>
    <property type="match status" value="1"/>
</dbReference>
<organism evidence="1 2">
    <name type="scientific">Candidatus Ryanbacteria bacterium RIFCSPLOWO2_02_FULL_47_14</name>
    <dbReference type="NCBI Taxonomy" id="1802129"/>
    <lineage>
        <taxon>Bacteria</taxon>
        <taxon>Candidatus Ryaniibacteriota</taxon>
    </lineage>
</organism>
<comment type="caution">
    <text evidence="1">The sequence shown here is derived from an EMBL/GenBank/DDBJ whole genome shotgun (WGS) entry which is preliminary data.</text>
</comment>
<evidence type="ECO:0000313" key="2">
    <source>
        <dbReference type="Proteomes" id="UP000177954"/>
    </source>
</evidence>
<name>A0A1G2H024_9BACT</name>
<accession>A0A1G2H024</accession>
<gene>
    <name evidence="1" type="ORF">A3J04_01440</name>
</gene>
<dbReference type="Gene3D" id="1.10.10.10">
    <property type="entry name" value="Winged helix-like DNA-binding domain superfamily/Winged helix DNA-binding domain"/>
    <property type="match status" value="1"/>
</dbReference>
<reference evidence="1 2" key="1">
    <citation type="journal article" date="2016" name="Nat. Commun.">
        <title>Thousands of microbial genomes shed light on interconnected biogeochemical processes in an aquifer system.</title>
        <authorList>
            <person name="Anantharaman K."/>
            <person name="Brown C.T."/>
            <person name="Hug L.A."/>
            <person name="Sharon I."/>
            <person name="Castelle C.J."/>
            <person name="Probst A.J."/>
            <person name="Thomas B.C."/>
            <person name="Singh A."/>
            <person name="Wilkins M.J."/>
            <person name="Karaoz U."/>
            <person name="Brodie E.L."/>
            <person name="Williams K.H."/>
            <person name="Hubbard S.S."/>
            <person name="Banfield J.F."/>
        </authorList>
    </citation>
    <scope>NUCLEOTIDE SEQUENCE [LARGE SCALE GENOMIC DNA]</scope>
</reference>
<dbReference type="InterPro" id="IPR036388">
    <property type="entry name" value="WH-like_DNA-bd_sf"/>
</dbReference>
<sequence length="184" mass="22094">MHEDFLRRLTAALYRVTDRLEDREPLKWTLRESALELERMYFQNPEFLSLKREEERSRRMIMLVREVVHLLELVSSLSYVSRINFDVLLREYARFEGFLFQKEETPPMLEGASEDGLQEFTFRQRKIIEFLAPLRNSSVSELVKCFDGQISEKTLQRDLNDLIVRGKVRADGERRWRKYSLVDK</sequence>
<proteinExistence type="predicted"/>
<evidence type="ECO:0000313" key="1">
    <source>
        <dbReference type="EMBL" id="OGZ55836.1"/>
    </source>
</evidence>
<dbReference type="Proteomes" id="UP000177954">
    <property type="component" value="Unassembled WGS sequence"/>
</dbReference>
<dbReference type="InterPro" id="IPR036390">
    <property type="entry name" value="WH_DNA-bd_sf"/>
</dbReference>
<evidence type="ECO:0008006" key="3">
    <source>
        <dbReference type="Google" id="ProtNLM"/>
    </source>
</evidence>
<protein>
    <recommendedName>
        <fullName evidence="3">HTH deoR-type domain-containing protein</fullName>
    </recommendedName>
</protein>
<dbReference type="EMBL" id="MHNZ01000028">
    <property type="protein sequence ID" value="OGZ55836.1"/>
    <property type="molecule type" value="Genomic_DNA"/>
</dbReference>